<keyword evidence="2" id="KW-0238">DNA-binding</keyword>
<keyword evidence="6" id="KW-1185">Reference proteome</keyword>
<evidence type="ECO:0000313" key="6">
    <source>
        <dbReference type="Proteomes" id="UP000324678"/>
    </source>
</evidence>
<dbReference type="Pfam" id="PF08220">
    <property type="entry name" value="HTH_DeoR"/>
    <property type="match status" value="1"/>
</dbReference>
<dbReference type="SMART" id="SM00420">
    <property type="entry name" value="HTH_DEOR"/>
    <property type="match status" value="1"/>
</dbReference>
<dbReference type="OrthoDB" id="3252280at2"/>
<dbReference type="AlphaFoldDB" id="A0A5C1YEF6"/>
<evidence type="ECO:0000259" key="4">
    <source>
        <dbReference type="PROSITE" id="PS51000"/>
    </source>
</evidence>
<dbReference type="KEGG" id="ail:FLP10_02430"/>
<dbReference type="EMBL" id="CP043505">
    <property type="protein sequence ID" value="QEO13397.1"/>
    <property type="molecule type" value="Genomic_DNA"/>
</dbReference>
<gene>
    <name evidence="5" type="ORF">FLP10_02430</name>
</gene>
<keyword evidence="3" id="KW-0804">Transcription</keyword>
<dbReference type="SUPFAM" id="SSF46785">
    <property type="entry name" value="Winged helix' DNA-binding domain"/>
    <property type="match status" value="1"/>
</dbReference>
<dbReference type="GO" id="GO:0000976">
    <property type="term" value="F:transcription cis-regulatory region binding"/>
    <property type="evidence" value="ECO:0007669"/>
    <property type="project" value="TreeGrafter"/>
</dbReference>
<dbReference type="InterPro" id="IPR046335">
    <property type="entry name" value="LacI/GalR-like_sensor"/>
</dbReference>
<dbReference type="PRINTS" id="PR00037">
    <property type="entry name" value="HTHLACR"/>
</dbReference>
<reference evidence="5 6" key="1">
    <citation type="submission" date="2019-09" db="EMBL/GenBank/DDBJ databases">
        <title>Genome sequencing of strain KACC 19306.</title>
        <authorList>
            <person name="Heo J."/>
            <person name="Kim S.-J."/>
            <person name="Kim J.-S."/>
            <person name="Hong S.-B."/>
            <person name="Kwon S.-W."/>
        </authorList>
    </citation>
    <scope>NUCLEOTIDE SEQUENCE [LARGE SCALE GENOMIC DNA]</scope>
    <source>
        <strain evidence="5 6">KACC 19306</strain>
    </source>
</reference>
<dbReference type="PROSITE" id="PS51000">
    <property type="entry name" value="HTH_DEOR_2"/>
    <property type="match status" value="1"/>
</dbReference>
<sequence>MTSFGIERRERILAEVRRRGAVRVAELAVELGVSELTVRRDIGVLADRALVTRVHGGAVLRSELDTTVPRGAASVTPSRYRIAMVVPSLSYYWPQVTLGARSAAAELGVQLVLRGASYSIEDQRRQIVSLLERTQVHGLIVAPDTEGPEGYALLEWLGRLPLPVVLTERRVPSGLSFLELDCVRTDHSVGASLAARHLAARGHVRVGLMTSRRSPTSRHLRQGWRATVADLGMENVVDLELEESVGFAEAFVGIDALLEEVRSRVCTGMLIHADPHALLVQQRALELGWHLPEDLAIVAYDDEVADSGHPPITALAPPKQEVGRLAVETLVARLEQSRRPVLRVELIPDIRLRESSLA</sequence>
<dbReference type="Gene3D" id="3.40.50.2300">
    <property type="match status" value="2"/>
</dbReference>
<dbReference type="SUPFAM" id="SSF53822">
    <property type="entry name" value="Periplasmic binding protein-like I"/>
    <property type="match status" value="1"/>
</dbReference>
<keyword evidence="1" id="KW-0805">Transcription regulation</keyword>
<dbReference type="PANTHER" id="PTHR30146">
    <property type="entry name" value="LACI-RELATED TRANSCRIPTIONAL REPRESSOR"/>
    <property type="match status" value="1"/>
</dbReference>
<dbReference type="PANTHER" id="PTHR30146:SF155">
    <property type="entry name" value="ALANINE RACEMASE"/>
    <property type="match status" value="1"/>
</dbReference>
<dbReference type="InterPro" id="IPR018356">
    <property type="entry name" value="Tscrpt_reg_HTH_DeoR_CS"/>
</dbReference>
<protein>
    <submittedName>
        <fullName evidence="5">DeoR family transcriptional regulator</fullName>
    </submittedName>
</protein>
<accession>A0A5C1YEF6</accession>
<feature type="domain" description="HTH deoR-type" evidence="4">
    <location>
        <begin position="5"/>
        <end position="60"/>
    </location>
</feature>
<evidence type="ECO:0000256" key="3">
    <source>
        <dbReference type="ARBA" id="ARBA00023163"/>
    </source>
</evidence>
<dbReference type="PROSITE" id="PS00894">
    <property type="entry name" value="HTH_DEOR_1"/>
    <property type="match status" value="1"/>
</dbReference>
<dbReference type="GO" id="GO:0003700">
    <property type="term" value="F:DNA-binding transcription factor activity"/>
    <property type="evidence" value="ECO:0007669"/>
    <property type="project" value="InterPro"/>
</dbReference>
<proteinExistence type="predicted"/>
<name>A0A5C1YEF6_9MICO</name>
<dbReference type="InterPro" id="IPR028082">
    <property type="entry name" value="Peripla_BP_I"/>
</dbReference>
<evidence type="ECO:0000256" key="1">
    <source>
        <dbReference type="ARBA" id="ARBA00023015"/>
    </source>
</evidence>
<dbReference type="Proteomes" id="UP000324678">
    <property type="component" value="Chromosome"/>
</dbReference>
<dbReference type="InterPro" id="IPR036390">
    <property type="entry name" value="WH_DNA-bd_sf"/>
</dbReference>
<dbReference type="Pfam" id="PF13377">
    <property type="entry name" value="Peripla_BP_3"/>
    <property type="match status" value="1"/>
</dbReference>
<evidence type="ECO:0000313" key="5">
    <source>
        <dbReference type="EMBL" id="QEO13397.1"/>
    </source>
</evidence>
<evidence type="ECO:0000256" key="2">
    <source>
        <dbReference type="ARBA" id="ARBA00023125"/>
    </source>
</evidence>
<dbReference type="InterPro" id="IPR001034">
    <property type="entry name" value="DeoR_HTH"/>
</dbReference>
<organism evidence="5 6">
    <name type="scientific">Agromyces intestinalis</name>
    <dbReference type="NCBI Taxonomy" id="2592652"/>
    <lineage>
        <taxon>Bacteria</taxon>
        <taxon>Bacillati</taxon>
        <taxon>Actinomycetota</taxon>
        <taxon>Actinomycetes</taxon>
        <taxon>Micrococcales</taxon>
        <taxon>Microbacteriaceae</taxon>
        <taxon>Agromyces</taxon>
    </lineage>
</organism>